<evidence type="ECO:0000256" key="1">
    <source>
        <dbReference type="SAM" id="SignalP"/>
    </source>
</evidence>
<dbReference type="Proteomes" id="UP000612899">
    <property type="component" value="Unassembled WGS sequence"/>
</dbReference>
<name>A0A8J3VH20_9ACTN</name>
<reference evidence="2" key="1">
    <citation type="submission" date="2021-01" db="EMBL/GenBank/DDBJ databases">
        <title>Whole genome shotgun sequence of Rhizocola hellebori NBRC 109834.</title>
        <authorList>
            <person name="Komaki H."/>
            <person name="Tamura T."/>
        </authorList>
    </citation>
    <scope>NUCLEOTIDE SEQUENCE</scope>
    <source>
        <strain evidence="2">NBRC 109834</strain>
    </source>
</reference>
<keyword evidence="3" id="KW-1185">Reference proteome</keyword>
<sequence>MLLALVTGITASAGPASAQPSIQALPSPLRFTSSLDLECFRTNPYMPPTTTVVTRHLNPVLANLPQEAHTLGLREKLCVPVAKNNMIPPAGVLEFVRFVDLSCYRITGTTVGFPLNLRHLNPLFQTLPPRNVVIQYPQHLCVPVIKNGLVPPAEILNLVRYIDLKCYFETPQAPLNIGVQLTHLNPVLGGLAPHAAGITFNRQLCVPVQKNNQPIPAATLNIIRWVDLEMFDIQTAPLANPFTLQIRHINPSLGQLPPETVVIQQAFQLGLPMAKNGLIPPTA</sequence>
<organism evidence="2 3">
    <name type="scientific">Rhizocola hellebori</name>
    <dbReference type="NCBI Taxonomy" id="1392758"/>
    <lineage>
        <taxon>Bacteria</taxon>
        <taxon>Bacillati</taxon>
        <taxon>Actinomycetota</taxon>
        <taxon>Actinomycetes</taxon>
        <taxon>Micromonosporales</taxon>
        <taxon>Micromonosporaceae</taxon>
        <taxon>Rhizocola</taxon>
    </lineage>
</organism>
<gene>
    <name evidence="2" type="ORF">Rhe02_36430</name>
</gene>
<evidence type="ECO:0000313" key="3">
    <source>
        <dbReference type="Proteomes" id="UP000612899"/>
    </source>
</evidence>
<proteinExistence type="predicted"/>
<comment type="caution">
    <text evidence="2">The sequence shown here is derived from an EMBL/GenBank/DDBJ whole genome shotgun (WGS) entry which is preliminary data.</text>
</comment>
<feature type="signal peptide" evidence="1">
    <location>
        <begin position="1"/>
        <end position="18"/>
    </location>
</feature>
<protein>
    <submittedName>
        <fullName evidence="2">Uncharacterized protein</fullName>
    </submittedName>
</protein>
<keyword evidence="1" id="KW-0732">Signal</keyword>
<feature type="chain" id="PRO_5035246409" evidence="1">
    <location>
        <begin position="19"/>
        <end position="283"/>
    </location>
</feature>
<evidence type="ECO:0000313" key="2">
    <source>
        <dbReference type="EMBL" id="GIH05576.1"/>
    </source>
</evidence>
<dbReference type="EMBL" id="BONY01000020">
    <property type="protein sequence ID" value="GIH05576.1"/>
    <property type="molecule type" value="Genomic_DNA"/>
</dbReference>
<dbReference type="AlphaFoldDB" id="A0A8J3VH20"/>
<accession>A0A8J3VH20</accession>